<organism evidence="7 8">
    <name type="scientific">Candida glabrata</name>
    <name type="common">Yeast</name>
    <name type="synonym">Torulopsis glabrata</name>
    <dbReference type="NCBI Taxonomy" id="5478"/>
    <lineage>
        <taxon>Eukaryota</taxon>
        <taxon>Fungi</taxon>
        <taxon>Dikarya</taxon>
        <taxon>Ascomycota</taxon>
        <taxon>Saccharomycotina</taxon>
        <taxon>Saccharomycetes</taxon>
        <taxon>Saccharomycetales</taxon>
        <taxon>Saccharomycetaceae</taxon>
        <taxon>Nakaseomyces</taxon>
    </lineage>
</organism>
<dbReference type="PANTHER" id="PTHR15651:SF7">
    <property type="entry name" value="ARMADILLO REPEAT-CONTAINING PROTEIN 8"/>
    <property type="match status" value="1"/>
</dbReference>
<evidence type="ECO:0000256" key="6">
    <source>
        <dbReference type="SAM" id="MobiDB-lite"/>
    </source>
</evidence>
<keyword evidence="3" id="KW-0963">Cytoplasm</keyword>
<dbReference type="SUPFAM" id="SSF48371">
    <property type="entry name" value="ARM repeat"/>
    <property type="match status" value="1"/>
</dbReference>
<dbReference type="InterPro" id="IPR016024">
    <property type="entry name" value="ARM-type_fold"/>
</dbReference>
<name>A0A0W0DP42_CANGB</name>
<protein>
    <submittedName>
        <fullName evidence="7">Vacuolar import and degradation protein 28</fullName>
    </submittedName>
</protein>
<dbReference type="Proteomes" id="UP000054886">
    <property type="component" value="Unassembled WGS sequence"/>
</dbReference>
<dbReference type="AlphaFoldDB" id="A0A0W0DP42"/>
<dbReference type="GO" id="GO:0005634">
    <property type="term" value="C:nucleus"/>
    <property type="evidence" value="ECO:0007669"/>
    <property type="project" value="UniProtKB-SubCell"/>
</dbReference>
<dbReference type="Gene3D" id="1.25.10.10">
    <property type="entry name" value="Leucine-rich Repeat Variant"/>
    <property type="match status" value="1"/>
</dbReference>
<evidence type="ECO:0000313" key="7">
    <source>
        <dbReference type="EMBL" id="KTB13499.1"/>
    </source>
</evidence>
<keyword evidence="4" id="KW-0677">Repeat</keyword>
<evidence type="ECO:0000313" key="8">
    <source>
        <dbReference type="Proteomes" id="UP000054886"/>
    </source>
</evidence>
<dbReference type="GO" id="GO:0005773">
    <property type="term" value="C:vacuole"/>
    <property type="evidence" value="ECO:0007669"/>
    <property type="project" value="GOC"/>
</dbReference>
<dbReference type="InterPro" id="IPR011989">
    <property type="entry name" value="ARM-like"/>
</dbReference>
<dbReference type="VEuPathDB" id="FungiDB:CAGL0J02332g"/>
<dbReference type="EMBL" id="LLZZ01000009">
    <property type="protein sequence ID" value="KTB13499.1"/>
    <property type="molecule type" value="Genomic_DNA"/>
</dbReference>
<dbReference type="GO" id="GO:0043161">
    <property type="term" value="P:proteasome-mediated ubiquitin-dependent protein catabolic process"/>
    <property type="evidence" value="ECO:0007669"/>
    <property type="project" value="EnsemblFungi"/>
</dbReference>
<evidence type="ECO:0000256" key="5">
    <source>
        <dbReference type="ARBA" id="ARBA00023242"/>
    </source>
</evidence>
<evidence type="ECO:0000256" key="1">
    <source>
        <dbReference type="ARBA" id="ARBA00004123"/>
    </source>
</evidence>
<evidence type="ECO:0000256" key="3">
    <source>
        <dbReference type="ARBA" id="ARBA00022490"/>
    </source>
</evidence>
<accession>A0A0W0DP42</accession>
<feature type="region of interest" description="Disordered" evidence="6">
    <location>
        <begin position="767"/>
        <end position="795"/>
    </location>
</feature>
<dbReference type="GO" id="GO:0007039">
    <property type="term" value="P:protein catabolic process in the vacuole"/>
    <property type="evidence" value="ECO:0007669"/>
    <property type="project" value="EnsemblFungi"/>
</dbReference>
<evidence type="ECO:0000256" key="2">
    <source>
        <dbReference type="ARBA" id="ARBA00004496"/>
    </source>
</evidence>
<comment type="caution">
    <text evidence="7">The sequence shown here is derived from an EMBL/GenBank/DDBJ whole genome shotgun (WGS) entry which is preliminary data.</text>
</comment>
<dbReference type="InterPro" id="IPR038739">
    <property type="entry name" value="ARMC8/Vid28"/>
</dbReference>
<dbReference type="GO" id="GO:0034657">
    <property type="term" value="C:GID complex"/>
    <property type="evidence" value="ECO:0007669"/>
    <property type="project" value="EnsemblFungi"/>
</dbReference>
<dbReference type="VEuPathDB" id="FungiDB:GVI51_J02189"/>
<gene>
    <name evidence="7" type="ORF">AO440_002885</name>
</gene>
<proteinExistence type="predicted"/>
<keyword evidence="5" id="KW-0539">Nucleus</keyword>
<dbReference type="VEuPathDB" id="FungiDB:GWK60_J02189"/>
<comment type="subcellular location">
    <subcellularLocation>
        <location evidence="2">Cytoplasm</location>
    </subcellularLocation>
    <subcellularLocation>
        <location evidence="1">Nucleus</location>
    </subcellularLocation>
</comment>
<reference evidence="7 8" key="1">
    <citation type="submission" date="2015-10" db="EMBL/GenBank/DDBJ databases">
        <title>Draft genomes sequences of Candida glabrata isolates 1A, 1B, 2A, 2B, 3A and 3B.</title>
        <authorList>
            <person name="Haavelsrud O.E."/>
            <person name="Gaustad P."/>
        </authorList>
    </citation>
    <scope>NUCLEOTIDE SEQUENCE [LARGE SCALE GENOMIC DNA]</scope>
    <source>
        <strain evidence="7">910700640</strain>
    </source>
</reference>
<sequence length="894" mass="102608">MVSFDSVSSSEHSLVALRNRIVGDATAKLDVYLGQNSTIFKELTSISASDDIDLQHLKLDILLILLNVDKNTIESLGESYNDVVVSVLQDIELPKTFLTNNTSINRKYIKLINMSKGYTECDEFPFLKETEQYLSHLIDKLLSDIANSSEIANTIELLTLQLQNGKNRSFLMTKSLKEQIESMLFKCYRKYAELINYKYMIRLRVQKDKKNNKYKPLSNKGLNSCISLPNSITISNQQDEKLLYLCLVLYTWSHKINQTASLWESSEFQFFISSFLKGENIQLKCAALEFLIAPYLNTENTWKKRKIIIKYLPYLVDLLNYQPLPKWFDIFETLTDLIELYNRHEPMNNPIIMFLSKSNMLYGILGVFFECMSLKTQNNASIKTLTKCVKFCAAFAANDEKYRALLLEHKFLLNNLEFGLELHLSLLNEFIEFFNTFKNGNLISSTEPFPCLYDSELCFEWLSLLKSFSRSVTALRTSLKRNKLPELLLRLLRKIHRITKECFEVGPEFLGAELKVMGQTLGTICNFVVEFSNLQPYLVKNGIIEIIQDLLSDPLLNDSIEWNLQSRKNALQGCNTEDVKTNSLWVLRHLMYNCQNEEKLELLAKIPMETILEFVNDPSWPVQAQAFQLIRNLTSNSRKVVNILLENFKEVEYKLDPVTGKTKAIGNTYLFEFLVHKMTKLDPRDPPQKKTLEGILYIIVNLAAVNENKKQLVVEQDEILEILSEILAASAQNPTRYGNDSDLKLASLWVLNNLLWNSESANHSQFGLDGYPPTSRDSSSAPIDYSEPPSGRVSRNEIHGITSNTDHNSAIDEDIDDSSALQDNEERNDEFVRHIPEGRSQNNNSTVLRCKKLVDLGIHELVKKNIFDDSLSVREKARTLSFHMDLLLRDSNSS</sequence>
<evidence type="ECO:0000256" key="4">
    <source>
        <dbReference type="ARBA" id="ARBA00022737"/>
    </source>
</evidence>
<dbReference type="GO" id="GO:0045721">
    <property type="term" value="P:negative regulation of gluconeogenesis"/>
    <property type="evidence" value="ECO:0007669"/>
    <property type="project" value="EnsemblFungi"/>
</dbReference>
<dbReference type="PANTHER" id="PTHR15651">
    <property type="entry name" value="ARMADILLO REPEAT-CONTAINING PROTEIN 8"/>
    <property type="match status" value="1"/>
</dbReference>
<dbReference type="VEuPathDB" id="FungiDB:B1J91_J02332g"/>